<keyword evidence="1" id="KW-0472">Membrane</keyword>
<keyword evidence="1" id="KW-0812">Transmembrane</keyword>
<evidence type="ECO:0000313" key="4">
    <source>
        <dbReference type="Proteomes" id="UP000042527"/>
    </source>
</evidence>
<evidence type="ECO:0000313" key="5">
    <source>
        <dbReference type="Proteomes" id="UP000323594"/>
    </source>
</evidence>
<dbReference type="Proteomes" id="UP000042527">
    <property type="component" value="Unassembled WGS sequence"/>
</dbReference>
<dbReference type="PANTHER" id="PTHR37314">
    <property type="entry name" value="SLR0142 PROTEIN"/>
    <property type="match status" value="1"/>
</dbReference>
<evidence type="ECO:0000313" key="2">
    <source>
        <dbReference type="EMBL" id="CEM60354.1"/>
    </source>
</evidence>
<dbReference type="GeneID" id="57753607"/>
<reference evidence="3 5" key="3">
    <citation type="submission" date="2019-08" db="EMBL/GenBank/DDBJ databases">
        <authorList>
            <person name="Kuhnert P."/>
        </authorList>
    </citation>
    <scope>NUCLEOTIDE SEQUENCE [LARGE SCALE GENOMIC DNA]</scope>
    <source>
        <strain evidence="3 5">B36.5</strain>
    </source>
</reference>
<feature type="transmembrane region" description="Helical" evidence="1">
    <location>
        <begin position="114"/>
        <end position="135"/>
    </location>
</feature>
<name>A0A0B7GP61_TREPH</name>
<feature type="transmembrane region" description="Helical" evidence="1">
    <location>
        <begin position="165"/>
        <end position="183"/>
    </location>
</feature>
<feature type="transmembrane region" description="Helical" evidence="1">
    <location>
        <begin position="12"/>
        <end position="31"/>
    </location>
</feature>
<evidence type="ECO:0000256" key="1">
    <source>
        <dbReference type="SAM" id="Phobius"/>
    </source>
</evidence>
<feature type="transmembrane region" description="Helical" evidence="1">
    <location>
        <begin position="90"/>
        <end position="108"/>
    </location>
</feature>
<proteinExistence type="predicted"/>
<feature type="transmembrane region" description="Helical" evidence="1">
    <location>
        <begin position="189"/>
        <end position="208"/>
    </location>
</feature>
<gene>
    <name evidence="3" type="ORF">FUT82_07190</name>
    <name evidence="2" type="ORF">TPHV1_10022</name>
</gene>
<keyword evidence="1" id="KW-1133">Transmembrane helix</keyword>
<evidence type="ECO:0000313" key="3">
    <source>
        <dbReference type="EMBL" id="QEJ97800.1"/>
    </source>
</evidence>
<dbReference type="EMBL" id="CP042817">
    <property type="protein sequence ID" value="QEJ97800.1"/>
    <property type="molecule type" value="Genomic_DNA"/>
</dbReference>
<dbReference type="AlphaFoldDB" id="A0A0B7GP61"/>
<dbReference type="Pfam" id="PF06912">
    <property type="entry name" value="DUF1275"/>
    <property type="match status" value="1"/>
</dbReference>
<dbReference type="Proteomes" id="UP000323594">
    <property type="component" value="Chromosome"/>
</dbReference>
<protein>
    <submittedName>
        <fullName evidence="3">DUF1275 domain-containing protein</fullName>
    </submittedName>
</protein>
<sequence>MQMKNFLLRNWIEGLTFLSGFLNTALIQIYAVSVSHHTGNMTRLALSLGSFDFHSARFLFLSVLCFFAGSFVAGFLFYDRVFHLQKTYGLFLIGFSVVFLSLFFLDFWQDLCVFITTFILGMQNGMFIFFDGILVRTTHVTGYLTDAATSFGMAMRGKPNEMRRTLFYIKSMCFFIFGGIFSVLAAKDYVFLIASCSYLFLGVVYFILRRTKENL</sequence>
<dbReference type="RefSeq" id="WP_002700115.1">
    <property type="nucleotide sequence ID" value="NZ_CDNC01000001.1"/>
</dbReference>
<reference evidence="4" key="1">
    <citation type="submission" date="2015-01" db="EMBL/GenBank/DDBJ databases">
        <authorList>
            <person name="Manzoor Shahid"/>
            <person name="Zubair Saima"/>
        </authorList>
    </citation>
    <scope>NUCLEOTIDE SEQUENCE [LARGE SCALE GENOMIC DNA]</scope>
    <source>
        <strain evidence="4">V1</strain>
    </source>
</reference>
<dbReference type="PANTHER" id="PTHR37314:SF4">
    <property type="entry name" value="UPF0700 TRANSMEMBRANE PROTEIN YOAK"/>
    <property type="match status" value="1"/>
</dbReference>
<feature type="transmembrane region" description="Helical" evidence="1">
    <location>
        <begin position="58"/>
        <end position="78"/>
    </location>
</feature>
<keyword evidence="4" id="KW-1185">Reference proteome</keyword>
<dbReference type="InterPro" id="IPR010699">
    <property type="entry name" value="DUF1275"/>
</dbReference>
<dbReference type="OrthoDB" id="4568693at2"/>
<organism evidence="2 4">
    <name type="scientific">Treponema phagedenis</name>
    <dbReference type="NCBI Taxonomy" id="162"/>
    <lineage>
        <taxon>Bacteria</taxon>
        <taxon>Pseudomonadati</taxon>
        <taxon>Spirochaetota</taxon>
        <taxon>Spirochaetia</taxon>
        <taxon>Spirochaetales</taxon>
        <taxon>Treponemataceae</taxon>
        <taxon>Treponema</taxon>
    </lineage>
</organism>
<dbReference type="EMBL" id="CDNC01000001">
    <property type="protein sequence ID" value="CEM60354.1"/>
    <property type="molecule type" value="Genomic_DNA"/>
</dbReference>
<reference evidence="2" key="2">
    <citation type="submission" date="2015-01" db="EMBL/GenBank/DDBJ databases">
        <authorList>
            <person name="Xiang T."/>
            <person name="Song Y."/>
            <person name="Huang L."/>
            <person name="Wang B."/>
            <person name="Wu P."/>
        </authorList>
    </citation>
    <scope>NUCLEOTIDE SEQUENCE [LARGE SCALE GENOMIC DNA]</scope>
    <source>
        <strain evidence="2">V1</strain>
    </source>
</reference>
<accession>A0A0B7GP61</accession>